<reference evidence="2" key="2">
    <citation type="submission" date="2015-01" db="EMBL/GenBank/DDBJ databases">
        <title>Evolutionary Origins and Diversification of the Mycorrhizal Mutualists.</title>
        <authorList>
            <consortium name="DOE Joint Genome Institute"/>
            <consortium name="Mycorrhizal Genomics Consortium"/>
            <person name="Kohler A."/>
            <person name="Kuo A."/>
            <person name="Nagy L.G."/>
            <person name="Floudas D."/>
            <person name="Copeland A."/>
            <person name="Barry K.W."/>
            <person name="Cichocki N."/>
            <person name="Veneault-Fourrey C."/>
            <person name="LaButti K."/>
            <person name="Lindquist E.A."/>
            <person name="Lipzen A."/>
            <person name="Lundell T."/>
            <person name="Morin E."/>
            <person name="Murat C."/>
            <person name="Riley R."/>
            <person name="Ohm R."/>
            <person name="Sun H."/>
            <person name="Tunlid A."/>
            <person name="Henrissat B."/>
            <person name="Grigoriev I.V."/>
            <person name="Hibbett D.S."/>
            <person name="Martin F."/>
        </authorList>
    </citation>
    <scope>NUCLEOTIDE SEQUENCE [LARGE SCALE GENOMIC DNA]</scope>
    <source>
        <strain evidence="2">ATCC 200175</strain>
    </source>
</reference>
<name>A0A0C9TU83_PAXIN</name>
<evidence type="ECO:0008006" key="3">
    <source>
        <dbReference type="Google" id="ProtNLM"/>
    </source>
</evidence>
<gene>
    <name evidence="1" type="ORF">PAXINDRAFT_16266</name>
</gene>
<dbReference type="OrthoDB" id="5231159at2759"/>
<keyword evidence="2" id="KW-1185">Reference proteome</keyword>
<evidence type="ECO:0000313" key="1">
    <source>
        <dbReference type="EMBL" id="KIJ10796.1"/>
    </source>
</evidence>
<dbReference type="EMBL" id="KN819396">
    <property type="protein sequence ID" value="KIJ10796.1"/>
    <property type="molecule type" value="Genomic_DNA"/>
</dbReference>
<accession>A0A0C9TU83</accession>
<dbReference type="Gene3D" id="1.20.1280.50">
    <property type="match status" value="1"/>
</dbReference>
<evidence type="ECO:0000313" key="2">
    <source>
        <dbReference type="Proteomes" id="UP000053647"/>
    </source>
</evidence>
<protein>
    <recommendedName>
        <fullName evidence="3">F-box domain-containing protein</fullName>
    </recommendedName>
</protein>
<dbReference type="HOGENOM" id="CLU_321608_0_0_1"/>
<sequence length="901" mass="101067">MSSPNDDHADPIPDRDQHSYWAEKLNITPIKENRVRWNNDWEKALESFNTARAVVEAMKAYFKVDDNADTQYDRSIKILDIGHLDTIWTLLDIPEQKRHVLQGLQNACNITLFFGQDCRAFCPEITVTKMISQHGQGFVKFITAYHELAQAAPPGKVYLFPSAWWDVTNDAENPLSPKARWIYELTTMLRNQFIAAFISGILLSISGDIANKREGMQPVVDFMENTDGYFARAIAKTKAGFREKPLIRCENCTKTPEEIGPDARFMSVFPFVIGTLSTSFSMVSVVHRACQRVDWKTHKSNCGKKKVTKGLPGTAGDSLWMHQDPAIDFIRDLPKNVGPSGKVRAIGIAPAQYTRPKALQLQVSMLEKDKDADYFLFNEDKEPIRFVIDDLWKKMNFRTVRRTVMSEANKSGFEALGEYMIKVMSKTPGLSRDIILDQLVAEYGIDARRKVAVFEKRTRELGKGGTFIESYSDNGVGDWRLRAPLRSTNNSSRKMTNPQAIPLEYMSTSDPPISRLPDELLIIIFDCFITSSSPPDKFPFAVSVPTLLSHVSRRWRTIISTTPSIWTQVPISPYQSVDTLQSFLHHSLPLPISVTVYQWPRGLADIQRRTLSDQLELLTAEADRERIHGLRIEGDSADHVIGTFLDPRRSGRHFPALRQLSLSRATNWMAWRFFDDGSAPVLKSLVLEDSTMNSFSNMRLRAPQSLTTLVWKCSNEVMDCFWLSASIELFSYVVTSFPGLTALELYGPVIATTEDNEGDPRLVPYVRAIAHRQLAPLTNIKSLRIAHPFTSPTSPLELFRLLPSLTHVVVGGRAEGGPQLASSTLCVLCGLGGSPEALPLLEKVCLEFTGAELNSSLSKVVRDEVKTWLEGRESMRAVVSVPSVMVNGERVGVPSMMVNGA</sequence>
<dbReference type="Proteomes" id="UP000053647">
    <property type="component" value="Unassembled WGS sequence"/>
</dbReference>
<dbReference type="AlphaFoldDB" id="A0A0C9TU83"/>
<reference evidence="1 2" key="1">
    <citation type="submission" date="2014-06" db="EMBL/GenBank/DDBJ databases">
        <authorList>
            <consortium name="DOE Joint Genome Institute"/>
            <person name="Kuo A."/>
            <person name="Kohler A."/>
            <person name="Nagy L.G."/>
            <person name="Floudas D."/>
            <person name="Copeland A."/>
            <person name="Barry K.W."/>
            <person name="Cichocki N."/>
            <person name="Veneault-Fourrey C."/>
            <person name="LaButti K."/>
            <person name="Lindquist E.A."/>
            <person name="Lipzen A."/>
            <person name="Lundell T."/>
            <person name="Morin E."/>
            <person name="Murat C."/>
            <person name="Sun H."/>
            <person name="Tunlid A."/>
            <person name="Henrissat B."/>
            <person name="Grigoriev I.V."/>
            <person name="Hibbett D.S."/>
            <person name="Martin F."/>
            <person name="Nordberg H.P."/>
            <person name="Cantor M.N."/>
            <person name="Hua S.X."/>
        </authorList>
    </citation>
    <scope>NUCLEOTIDE SEQUENCE [LARGE SCALE GENOMIC DNA]</scope>
    <source>
        <strain evidence="1 2">ATCC 200175</strain>
    </source>
</reference>
<proteinExistence type="predicted"/>
<organism evidence="1 2">
    <name type="scientific">Paxillus involutus ATCC 200175</name>
    <dbReference type="NCBI Taxonomy" id="664439"/>
    <lineage>
        <taxon>Eukaryota</taxon>
        <taxon>Fungi</taxon>
        <taxon>Dikarya</taxon>
        <taxon>Basidiomycota</taxon>
        <taxon>Agaricomycotina</taxon>
        <taxon>Agaricomycetes</taxon>
        <taxon>Agaricomycetidae</taxon>
        <taxon>Boletales</taxon>
        <taxon>Paxilineae</taxon>
        <taxon>Paxillaceae</taxon>
        <taxon>Paxillus</taxon>
    </lineage>
</organism>